<evidence type="ECO:0000256" key="2">
    <source>
        <dbReference type="ARBA" id="ARBA00022676"/>
    </source>
</evidence>
<feature type="transmembrane region" description="Helical" evidence="7">
    <location>
        <begin position="448"/>
        <end position="466"/>
    </location>
</feature>
<accession>A7K935</accession>
<keyword evidence="5 7" id="KW-1133">Transmembrane helix</keyword>
<dbReference type="Gene3D" id="3.90.550.10">
    <property type="entry name" value="Spore Coat Polysaccharide Biosynthesis Protein SpsA, Chain A"/>
    <property type="match status" value="1"/>
</dbReference>
<dbReference type="GO" id="GO:0016757">
    <property type="term" value="F:glycosyltransferase activity"/>
    <property type="evidence" value="ECO:0007669"/>
    <property type="project" value="UniProtKB-KW"/>
</dbReference>
<keyword evidence="6 7" id="KW-0472">Membrane</keyword>
<evidence type="ECO:0000256" key="1">
    <source>
        <dbReference type="ARBA" id="ARBA00004141"/>
    </source>
</evidence>
<comment type="subcellular location">
    <subcellularLocation>
        <location evidence="1">Membrane</location>
        <topology evidence="1">Multi-pass membrane protein</topology>
    </subcellularLocation>
</comment>
<feature type="domain" description="Glycosyltransferase 2-like" evidence="8">
    <location>
        <begin position="200"/>
        <end position="398"/>
    </location>
</feature>
<evidence type="ECO:0000259" key="8">
    <source>
        <dbReference type="Pfam" id="PF13632"/>
    </source>
</evidence>
<keyword evidence="4 7" id="KW-0812">Transmembrane</keyword>
<gene>
    <name evidence="9" type="primary">Z425R</name>
    <name evidence="9" type="ORF">ATCV1_Z425R</name>
</gene>
<keyword evidence="2" id="KW-0328">Glycosyltransferase</keyword>
<evidence type="ECO:0000256" key="3">
    <source>
        <dbReference type="ARBA" id="ARBA00022679"/>
    </source>
</evidence>
<dbReference type="InterPro" id="IPR050321">
    <property type="entry name" value="Glycosyltr_2/OpgH_subfam"/>
</dbReference>
<dbReference type="GO" id="GO:0016020">
    <property type="term" value="C:membrane"/>
    <property type="evidence" value="ECO:0007669"/>
    <property type="project" value="UniProtKB-SubCell"/>
</dbReference>
<dbReference type="SUPFAM" id="SSF53448">
    <property type="entry name" value="Nucleotide-diphospho-sugar transferases"/>
    <property type="match status" value="1"/>
</dbReference>
<dbReference type="InterPro" id="IPR001173">
    <property type="entry name" value="Glyco_trans_2-like"/>
</dbReference>
<keyword evidence="10" id="KW-1185">Reference proteome</keyword>
<dbReference type="KEGG" id="vg:5470765"/>
<dbReference type="CAZy" id="GT2">
    <property type="family name" value="Glycosyltransferase Family 2"/>
</dbReference>
<feature type="transmembrane region" description="Helical" evidence="7">
    <location>
        <begin position="486"/>
        <end position="506"/>
    </location>
</feature>
<name>A7K935_9PHYC</name>
<protein>
    <submittedName>
        <fullName evidence="9">Uncharacterized protein Z425R</fullName>
    </submittedName>
</protein>
<dbReference type="Proteomes" id="UP000202420">
    <property type="component" value="Segment"/>
</dbReference>
<reference evidence="9 10" key="1">
    <citation type="submission" date="2006-09" db="EMBL/GenBank/DDBJ databases">
        <title>Sequence and annotation of the 288-kb ATCV-1 virus that infects an endosymbiotic Chlorella strain of the heliozoon Acanthocystis turfacea.</title>
        <authorList>
            <person name="Fitzgerald L.A."/>
            <person name="Graves M.V."/>
            <person name="Li X."/>
            <person name="Pfitzner A.J.P."/>
            <person name="Hartigan J."/>
            <person name="Van Etten J.L."/>
        </authorList>
    </citation>
    <scope>NUCLEOTIDE SEQUENCE [LARGE SCALE GENOMIC DNA]</scope>
    <source>
        <strain evidence="9 10">ATCV-1</strain>
    </source>
</reference>
<feature type="transmembrane region" description="Helical" evidence="7">
    <location>
        <begin position="589"/>
        <end position="610"/>
    </location>
</feature>
<feature type="transmembrane region" description="Helical" evidence="7">
    <location>
        <begin position="28"/>
        <end position="49"/>
    </location>
</feature>
<sequence>MSAHAGDVAVAVPERPVVMAKIMKKRQVVSTAIHAVINSVFYLTILQYVGVSFVNATVPQIVWSCFFTLFVVLDFVFHVWQLCIAHNLSVVDTSVEIKNLRVAMIVTKAPSEPWDVVKTTLNAMLAQDVNCPYAVWLADENPSEDTKLWCAMNSVRISCRKGVDGYHNVDWPRRRKCKEGNLMFFYDKFGYDNYDVVFQFDSDHAPTPSYLKNSLPAFMDPEVSYIAMPNINKKGSWISNARRTQEAWYYGPSQMSYSYDNMPMMTGSHYAVRTSALKEIGGIGPELDEDMNTTLMFASRGKKGVYAGNAIAYGDGPLSLEDAQKQEFQWAKSAIISFIRWKHVIYPAGGSMNRGGLFRFLMIRTWYTVQLAFFVYMWILIAPLVFVGSWCSSEKCTLSFVTLLVHSTPLLFANWGYETMARRNGWLRPEDIPFFSLDLIAYRVLRPIWNTIGIFAGLIELVFNVVPSFSVTRKGDSSTSPLGVFTMWYVFLLPLYYAIFVVINLVKGADVPIMIPVLYTSSVLLYIYIVFRHFQDQKFKALTKLNYVGHALVITALVGSIVAFLVVFRDSIFTLNNAKVFIPTFTYEYDLWLTVSANGLSIIWGLFVAFM</sequence>
<evidence type="ECO:0000256" key="7">
    <source>
        <dbReference type="SAM" id="Phobius"/>
    </source>
</evidence>
<dbReference type="InterPro" id="IPR029044">
    <property type="entry name" value="Nucleotide-diphossugar_trans"/>
</dbReference>
<dbReference type="OrthoDB" id="2183at10239"/>
<dbReference type="PANTHER" id="PTHR43867">
    <property type="entry name" value="CELLULOSE SYNTHASE CATALYTIC SUBUNIT A [UDP-FORMING]"/>
    <property type="match status" value="1"/>
</dbReference>
<feature type="transmembrane region" description="Helical" evidence="7">
    <location>
        <begin position="61"/>
        <end position="80"/>
    </location>
</feature>
<evidence type="ECO:0000313" key="9">
    <source>
        <dbReference type="EMBL" id="ABT16559.1"/>
    </source>
</evidence>
<evidence type="ECO:0000313" key="10">
    <source>
        <dbReference type="Proteomes" id="UP000202420"/>
    </source>
</evidence>
<dbReference type="EMBL" id="EF101928">
    <property type="protein sequence ID" value="ABT16559.1"/>
    <property type="molecule type" value="Genomic_DNA"/>
</dbReference>
<feature type="transmembrane region" description="Helical" evidence="7">
    <location>
        <begin position="513"/>
        <end position="535"/>
    </location>
</feature>
<evidence type="ECO:0000256" key="6">
    <source>
        <dbReference type="ARBA" id="ARBA00023136"/>
    </source>
</evidence>
<dbReference type="RefSeq" id="YP_001426906.1">
    <property type="nucleotide sequence ID" value="NC_008724.1"/>
</dbReference>
<feature type="transmembrane region" description="Helical" evidence="7">
    <location>
        <begin position="398"/>
        <end position="417"/>
    </location>
</feature>
<evidence type="ECO:0000256" key="4">
    <source>
        <dbReference type="ARBA" id="ARBA00022692"/>
    </source>
</evidence>
<keyword evidence="3" id="KW-0808">Transferase</keyword>
<dbReference type="PANTHER" id="PTHR43867:SF2">
    <property type="entry name" value="CELLULOSE SYNTHASE CATALYTIC SUBUNIT A [UDP-FORMING]"/>
    <property type="match status" value="1"/>
</dbReference>
<organism evidence="9 10">
    <name type="scientific">Chlorovirus heliozoae</name>
    <dbReference type="NCBI Taxonomy" id="322019"/>
    <lineage>
        <taxon>Viruses</taxon>
        <taxon>Varidnaviria</taxon>
        <taxon>Bamfordvirae</taxon>
        <taxon>Nucleocytoviricota</taxon>
        <taxon>Megaviricetes</taxon>
        <taxon>Algavirales</taxon>
        <taxon>Phycodnaviridae</taxon>
        <taxon>Chlorovirus</taxon>
    </lineage>
</organism>
<proteinExistence type="predicted"/>
<evidence type="ECO:0000256" key="5">
    <source>
        <dbReference type="ARBA" id="ARBA00022989"/>
    </source>
</evidence>
<feature type="transmembrane region" description="Helical" evidence="7">
    <location>
        <begin position="366"/>
        <end position="386"/>
    </location>
</feature>
<dbReference type="Pfam" id="PF13632">
    <property type="entry name" value="Glyco_trans_2_3"/>
    <property type="match status" value="1"/>
</dbReference>
<dbReference type="GeneID" id="5470765"/>
<feature type="transmembrane region" description="Helical" evidence="7">
    <location>
        <begin position="547"/>
        <end position="568"/>
    </location>
</feature>